<evidence type="ECO:0000313" key="2">
    <source>
        <dbReference type="Proteomes" id="UP001396334"/>
    </source>
</evidence>
<dbReference type="EMBL" id="JBBPBN010001190">
    <property type="protein sequence ID" value="KAK8479385.1"/>
    <property type="molecule type" value="Genomic_DNA"/>
</dbReference>
<reference evidence="1 2" key="1">
    <citation type="journal article" date="2024" name="G3 (Bethesda)">
        <title>Genome assembly of Hibiscus sabdariffa L. provides insights into metabolisms of medicinal natural products.</title>
        <authorList>
            <person name="Kim T."/>
        </authorList>
    </citation>
    <scope>NUCLEOTIDE SEQUENCE [LARGE SCALE GENOMIC DNA]</scope>
    <source>
        <strain evidence="1">TK-2024</strain>
        <tissue evidence="1">Old leaves</tissue>
    </source>
</reference>
<accession>A0ABR1ZGW0</accession>
<protein>
    <submittedName>
        <fullName evidence="1">Uncharacterized protein</fullName>
    </submittedName>
</protein>
<name>A0ABR1ZGW0_9ROSI</name>
<sequence>MTDHIVTRLLLHRHYQLQCFPWLPKFKQTDTCCDTSNNCKWKMQRENQRVGGEIGGEVEYKGKCKLPYSGGRPLAKSVFYGLFLCNIEECTITFMFINIIVECGGNKRGGQILGSGGAKAK</sequence>
<gene>
    <name evidence="1" type="ORF">V6N11_061822</name>
</gene>
<comment type="caution">
    <text evidence="1">The sequence shown here is derived from an EMBL/GenBank/DDBJ whole genome shotgun (WGS) entry which is preliminary data.</text>
</comment>
<organism evidence="1 2">
    <name type="scientific">Hibiscus sabdariffa</name>
    <name type="common">roselle</name>
    <dbReference type="NCBI Taxonomy" id="183260"/>
    <lineage>
        <taxon>Eukaryota</taxon>
        <taxon>Viridiplantae</taxon>
        <taxon>Streptophyta</taxon>
        <taxon>Embryophyta</taxon>
        <taxon>Tracheophyta</taxon>
        <taxon>Spermatophyta</taxon>
        <taxon>Magnoliopsida</taxon>
        <taxon>eudicotyledons</taxon>
        <taxon>Gunneridae</taxon>
        <taxon>Pentapetalae</taxon>
        <taxon>rosids</taxon>
        <taxon>malvids</taxon>
        <taxon>Malvales</taxon>
        <taxon>Malvaceae</taxon>
        <taxon>Malvoideae</taxon>
        <taxon>Hibiscus</taxon>
    </lineage>
</organism>
<proteinExistence type="predicted"/>
<keyword evidence="2" id="KW-1185">Reference proteome</keyword>
<evidence type="ECO:0000313" key="1">
    <source>
        <dbReference type="EMBL" id="KAK8479385.1"/>
    </source>
</evidence>
<dbReference type="Proteomes" id="UP001396334">
    <property type="component" value="Unassembled WGS sequence"/>
</dbReference>